<name>V7DA52_9PSED</name>
<proteinExistence type="predicted"/>
<protein>
    <submittedName>
        <fullName evidence="1">Uncharacterized protein</fullName>
    </submittedName>
</protein>
<dbReference type="EMBL" id="AXUP01000260">
    <property type="protein sequence ID" value="ESW38410.1"/>
    <property type="molecule type" value="Genomic_DNA"/>
</dbReference>
<gene>
    <name evidence="1" type="ORF">O164_18755</name>
</gene>
<organism evidence="1 2">
    <name type="scientific">Pseudomonas taiwanensis SJ9</name>
    <dbReference type="NCBI Taxonomy" id="1388762"/>
    <lineage>
        <taxon>Bacteria</taxon>
        <taxon>Pseudomonadati</taxon>
        <taxon>Pseudomonadota</taxon>
        <taxon>Gammaproteobacteria</taxon>
        <taxon>Pseudomonadales</taxon>
        <taxon>Pseudomonadaceae</taxon>
        <taxon>Pseudomonas</taxon>
    </lineage>
</organism>
<dbReference type="Proteomes" id="UP000018511">
    <property type="component" value="Unassembled WGS sequence"/>
</dbReference>
<sequence length="302" mass="33808">MFHIPDGKFNYFQGSTMTNALLSGFIDLLKTASHVQLMLPGLTTLSTAEIEETDSSITQVRLLWGQNCETLLSPAVIAAGQWDGDTFNCSDNYGRPVKLQMLAMTTLKPAAATSSELDRLLRDVLVEGLSRQKSEGTPMRNALQVAVWEGASSVRRLLFPQMLETLSHLQDVVLNAIAQGAWDWDLMPQLRNQVTAALAADYGTEVTWSPDNVYDHLDSGEILDYFSDLRKRTDNLDDESELVWRVLVLAVNLLEKKQLHELLQGLRRRLENTNDDMRELCPLPIDDLLRLIADPEAAAKRA</sequence>
<comment type="caution">
    <text evidence="1">The sequence shown here is derived from an EMBL/GenBank/DDBJ whole genome shotgun (WGS) entry which is preliminary data.</text>
</comment>
<evidence type="ECO:0000313" key="1">
    <source>
        <dbReference type="EMBL" id="ESW38410.1"/>
    </source>
</evidence>
<accession>V7DA52</accession>
<evidence type="ECO:0000313" key="2">
    <source>
        <dbReference type="Proteomes" id="UP000018511"/>
    </source>
</evidence>
<reference evidence="1 2" key="1">
    <citation type="submission" date="2013-10" db="EMBL/GenBank/DDBJ databases">
        <title>Whole Genome Shotgun Sequence of Pseudomonas taiwanensis SJ9.</title>
        <authorList>
            <person name="Hong S.-J."/>
            <person name="Shin J.-H."/>
        </authorList>
    </citation>
    <scope>NUCLEOTIDE SEQUENCE [LARGE SCALE GENOMIC DNA]</scope>
    <source>
        <strain evidence="1 2">SJ9</strain>
    </source>
</reference>
<dbReference type="PATRIC" id="fig|1388762.3.peg.3658"/>
<dbReference type="AlphaFoldDB" id="V7DA52"/>